<feature type="region of interest" description="Disordered" evidence="1">
    <location>
        <begin position="462"/>
        <end position="571"/>
    </location>
</feature>
<feature type="compositionally biased region" description="Polar residues" evidence="1">
    <location>
        <begin position="316"/>
        <end position="325"/>
    </location>
</feature>
<dbReference type="OMA" id="IMRLGNH"/>
<evidence type="ECO:0000313" key="2">
    <source>
        <dbReference type="EMBL" id="EPQ54248.1"/>
    </source>
</evidence>
<dbReference type="STRING" id="670483.S7Q453"/>
<dbReference type="KEGG" id="gtr:GLOTRDRAFT_139580"/>
<feature type="compositionally biased region" description="Low complexity" evidence="1">
    <location>
        <begin position="786"/>
        <end position="805"/>
    </location>
</feature>
<evidence type="ECO:0000256" key="1">
    <source>
        <dbReference type="SAM" id="MobiDB-lite"/>
    </source>
</evidence>
<evidence type="ECO:0000313" key="3">
    <source>
        <dbReference type="Proteomes" id="UP000030669"/>
    </source>
</evidence>
<feature type="compositionally biased region" description="Basic and acidic residues" evidence="1">
    <location>
        <begin position="507"/>
        <end position="525"/>
    </location>
</feature>
<accession>S7Q453</accession>
<feature type="compositionally biased region" description="Polar residues" evidence="1">
    <location>
        <begin position="535"/>
        <end position="545"/>
    </location>
</feature>
<sequence>MASTVEPRAIPNESWSEAVAGDASLSGPSLTRRSRTRTRSKTAAPGSRNRGKSAGPPTTGSKRFGDADVPVPGSDAMHESMAKSTAKSTMDTRGERDSTSTGATRDYRVTLQDTGFARQGQTERVNAGDSPGELSWNEATRRKRCQSLPRKFGGKPSSSSDSSSQPSPSTPIPSMRTYPMVKTPSRDGIRNSIISQQSATSSSIYPASTITRSDTMSTRRFFSDDDDDVLDSRLQEYINFDVDDVSDRLRLLVTNSYFLPPAHSKPALPKPALSVPKNATKSSSPGFLDIFRLGKSKSKPTTPESEAPGPFLPVLRTTSDSTTASGWFPAQAPSRSAPPSPAPHEYIRQVRESNRTPRVVVVREKMDDLIAAAKEAEEVFKARLDNGPVPLPVDDVIDPTDSVDMPHLQSQSLTVGDSMDAAVLADALVPPATSPGLWSLDSQEEKWRKALLHEAVGHSFHSTGVRSSQSSPSASPAPSVAPARSYTSPAARSSRDKLARPIIDQSLFDRDEDERANISHSKPETKYAGPKAGSPDSSVALQSAPPTARRSFQAPGRVETPSIPPVPLAPPPRRPLINPLYSLSQVDLSVGPSREAQDKARIVRKSMSSPVLSHVHERDITPGRFVLTPPPIPPQGTRSQLSPVATEDLDNPSPSPVSMRTVETVLDGARYSDDKPGSTRYATPADSDEMLPRPSISVSVSTEGRPSFSDYSQPSPSPTASAFQDALFEHRSSTSSIPRISICDEEQAQTSVYHDVPRRSSSSASRRPSPLRNQAVSHRVPSPLISGHSGQSSDDTSGDVSDTVSPILLPKDSEASDFQSMSGSPISIEPILAPPPTTPPLPDFNTSPDASSGAISGRAISAPPGRLALHIPSESDHQTGPVSASPIAFFDSIEEQSIALDALESSDEEDNPTDLINDTQSAQIYMDTRTNASTSTFSLSSHQTSFARHSNYSTPFLVPAQASVLSLPVSGGPSFDLERNRPVGNVPPRGTFFAGKKGKKGVAPISPADFAQLERKQSAGSLSTASSHKSDSEIPGRPSGSATDNRTNPRERDASLDMFEGMLTKHLQTERDVMTRIANNVSSRKGRHRES</sequence>
<feature type="region of interest" description="Disordered" evidence="1">
    <location>
        <begin position="293"/>
        <end position="343"/>
    </location>
</feature>
<feature type="region of interest" description="Disordered" evidence="1">
    <location>
        <begin position="976"/>
        <end position="1091"/>
    </location>
</feature>
<dbReference type="eggNOG" id="ENOG502SM2S">
    <property type="taxonomic scope" value="Eukaryota"/>
</dbReference>
<dbReference type="AlphaFoldDB" id="S7Q453"/>
<feature type="compositionally biased region" description="Low complexity" evidence="1">
    <location>
        <begin position="465"/>
        <end position="485"/>
    </location>
</feature>
<feature type="compositionally biased region" description="Low complexity" evidence="1">
    <location>
        <begin position="156"/>
        <end position="167"/>
    </location>
</feature>
<feature type="compositionally biased region" description="Polar residues" evidence="1">
    <location>
        <begin position="696"/>
        <end position="722"/>
    </location>
</feature>
<feature type="compositionally biased region" description="Low complexity" evidence="1">
    <location>
        <begin position="759"/>
        <end position="772"/>
    </location>
</feature>
<proteinExistence type="predicted"/>
<reference evidence="2 3" key="1">
    <citation type="journal article" date="2012" name="Science">
        <title>The Paleozoic origin of enzymatic lignin decomposition reconstructed from 31 fungal genomes.</title>
        <authorList>
            <person name="Floudas D."/>
            <person name="Binder M."/>
            <person name="Riley R."/>
            <person name="Barry K."/>
            <person name="Blanchette R.A."/>
            <person name="Henrissat B."/>
            <person name="Martinez A.T."/>
            <person name="Otillar R."/>
            <person name="Spatafora J.W."/>
            <person name="Yadav J.S."/>
            <person name="Aerts A."/>
            <person name="Benoit I."/>
            <person name="Boyd A."/>
            <person name="Carlson A."/>
            <person name="Copeland A."/>
            <person name="Coutinho P.M."/>
            <person name="de Vries R.P."/>
            <person name="Ferreira P."/>
            <person name="Findley K."/>
            <person name="Foster B."/>
            <person name="Gaskell J."/>
            <person name="Glotzer D."/>
            <person name="Gorecki P."/>
            <person name="Heitman J."/>
            <person name="Hesse C."/>
            <person name="Hori C."/>
            <person name="Igarashi K."/>
            <person name="Jurgens J.A."/>
            <person name="Kallen N."/>
            <person name="Kersten P."/>
            <person name="Kohler A."/>
            <person name="Kuees U."/>
            <person name="Kumar T.K.A."/>
            <person name="Kuo A."/>
            <person name="LaButti K."/>
            <person name="Larrondo L.F."/>
            <person name="Lindquist E."/>
            <person name="Ling A."/>
            <person name="Lombard V."/>
            <person name="Lucas S."/>
            <person name="Lundell T."/>
            <person name="Martin R."/>
            <person name="McLaughlin D.J."/>
            <person name="Morgenstern I."/>
            <person name="Morin E."/>
            <person name="Murat C."/>
            <person name="Nagy L.G."/>
            <person name="Nolan M."/>
            <person name="Ohm R.A."/>
            <person name="Patyshakuliyeva A."/>
            <person name="Rokas A."/>
            <person name="Ruiz-Duenas F.J."/>
            <person name="Sabat G."/>
            <person name="Salamov A."/>
            <person name="Samejima M."/>
            <person name="Schmutz J."/>
            <person name="Slot J.C."/>
            <person name="St John F."/>
            <person name="Stenlid J."/>
            <person name="Sun H."/>
            <person name="Sun S."/>
            <person name="Syed K."/>
            <person name="Tsang A."/>
            <person name="Wiebenga A."/>
            <person name="Young D."/>
            <person name="Pisabarro A."/>
            <person name="Eastwood D.C."/>
            <person name="Martin F."/>
            <person name="Cullen D."/>
            <person name="Grigoriev I.V."/>
            <person name="Hibbett D.S."/>
        </authorList>
    </citation>
    <scope>NUCLEOTIDE SEQUENCE [LARGE SCALE GENOMIC DNA]</scope>
    <source>
        <strain evidence="2 3">ATCC 11539</strain>
    </source>
</reference>
<name>S7Q453_GLOTA</name>
<dbReference type="RefSeq" id="XP_007867552.1">
    <property type="nucleotide sequence ID" value="XM_007869361.1"/>
</dbReference>
<dbReference type="Proteomes" id="UP000030669">
    <property type="component" value="Unassembled WGS sequence"/>
</dbReference>
<dbReference type="OrthoDB" id="3261862at2759"/>
<feature type="compositionally biased region" description="Pro residues" evidence="1">
    <location>
        <begin position="562"/>
        <end position="571"/>
    </location>
</feature>
<feature type="compositionally biased region" description="Polar residues" evidence="1">
    <location>
        <begin position="1018"/>
        <end position="1027"/>
    </location>
</feature>
<keyword evidence="3" id="KW-1185">Reference proteome</keyword>
<dbReference type="HOGENOM" id="CLU_007930_0_0_1"/>
<feature type="compositionally biased region" description="Polar residues" evidence="1">
    <location>
        <begin position="816"/>
        <end position="825"/>
    </location>
</feature>
<organism evidence="2 3">
    <name type="scientific">Gloeophyllum trabeum (strain ATCC 11539 / FP-39264 / Madison 617)</name>
    <name type="common">Brown rot fungus</name>
    <dbReference type="NCBI Taxonomy" id="670483"/>
    <lineage>
        <taxon>Eukaryota</taxon>
        <taxon>Fungi</taxon>
        <taxon>Dikarya</taxon>
        <taxon>Basidiomycota</taxon>
        <taxon>Agaricomycotina</taxon>
        <taxon>Agaricomycetes</taxon>
        <taxon>Gloeophyllales</taxon>
        <taxon>Gloeophyllaceae</taxon>
        <taxon>Gloeophyllum</taxon>
    </lineage>
</organism>
<dbReference type="EMBL" id="KB469304">
    <property type="protein sequence ID" value="EPQ54248.1"/>
    <property type="molecule type" value="Genomic_DNA"/>
</dbReference>
<gene>
    <name evidence="2" type="ORF">GLOTRDRAFT_139580</name>
</gene>
<protein>
    <submittedName>
        <fullName evidence="2">Uncharacterized protein</fullName>
    </submittedName>
</protein>
<feature type="region of interest" description="Disordered" evidence="1">
    <location>
        <begin position="1"/>
        <end position="187"/>
    </location>
</feature>
<dbReference type="GeneID" id="19304295"/>
<feature type="region of interest" description="Disordered" evidence="1">
    <location>
        <begin position="622"/>
        <end position="838"/>
    </location>
</feature>